<protein>
    <submittedName>
        <fullName evidence="1">Uncharacterized protein</fullName>
    </submittedName>
</protein>
<evidence type="ECO:0000313" key="2">
    <source>
        <dbReference type="Proteomes" id="UP000198916"/>
    </source>
</evidence>
<evidence type="ECO:0000313" key="1">
    <source>
        <dbReference type="EMBL" id="SEK41780.1"/>
    </source>
</evidence>
<name>A0A1H7GYR2_9SPHI</name>
<proteinExistence type="predicted"/>
<reference evidence="2" key="1">
    <citation type="submission" date="2016-10" db="EMBL/GenBank/DDBJ databases">
        <authorList>
            <person name="Varghese N."/>
            <person name="Submissions S."/>
        </authorList>
    </citation>
    <scope>NUCLEOTIDE SEQUENCE [LARGE SCALE GENOMIC DNA]</scope>
    <source>
        <strain evidence="2">Jip14</strain>
    </source>
</reference>
<keyword evidence="2" id="KW-1185">Reference proteome</keyword>
<dbReference type="Proteomes" id="UP000198916">
    <property type="component" value="Unassembled WGS sequence"/>
</dbReference>
<dbReference type="STRING" id="332977.SAMN05421740_101809"/>
<dbReference type="AlphaFoldDB" id="A0A1H7GYR2"/>
<sequence length="56" mass="6504">MEDIGNKEFDSVRGVFWEGNPLYPTAGFREKDHIQICIRNIDCIKGYFLPLSRINS</sequence>
<gene>
    <name evidence="1" type="ORF">SAMN05421740_101809</name>
</gene>
<accession>A0A1H7GYR2</accession>
<organism evidence="1 2">
    <name type="scientific">Parapedobacter koreensis</name>
    <dbReference type="NCBI Taxonomy" id="332977"/>
    <lineage>
        <taxon>Bacteria</taxon>
        <taxon>Pseudomonadati</taxon>
        <taxon>Bacteroidota</taxon>
        <taxon>Sphingobacteriia</taxon>
        <taxon>Sphingobacteriales</taxon>
        <taxon>Sphingobacteriaceae</taxon>
        <taxon>Parapedobacter</taxon>
    </lineage>
</organism>
<dbReference type="EMBL" id="FNZR01000001">
    <property type="protein sequence ID" value="SEK41780.1"/>
    <property type="molecule type" value="Genomic_DNA"/>
</dbReference>